<dbReference type="Proteomes" id="UP000029120">
    <property type="component" value="Chromosome 6"/>
</dbReference>
<name>A0A087GNG5_ARAAL</name>
<evidence type="ECO:0000256" key="1">
    <source>
        <dbReference type="ARBA" id="ARBA00022729"/>
    </source>
</evidence>
<dbReference type="PANTHER" id="PTHR35357">
    <property type="entry name" value="OS02G0537100 PROTEIN"/>
    <property type="match status" value="1"/>
</dbReference>
<dbReference type="AlphaFoldDB" id="A0A087GNG5"/>
<evidence type="ECO:0000256" key="4">
    <source>
        <dbReference type="SAM" id="SignalP"/>
    </source>
</evidence>
<dbReference type="CDD" id="cd15795">
    <property type="entry name" value="PMEI-Pla_a_1_like"/>
    <property type="match status" value="1"/>
</dbReference>
<evidence type="ECO:0000313" key="6">
    <source>
        <dbReference type="EMBL" id="KFK31417.1"/>
    </source>
</evidence>
<feature type="signal peptide" evidence="4">
    <location>
        <begin position="1"/>
        <end position="19"/>
    </location>
</feature>
<dbReference type="InterPro" id="IPR006501">
    <property type="entry name" value="Pectinesterase_inhib_dom"/>
</dbReference>
<gene>
    <name evidence="6" type="ordered locus">AALP_Aa6g109300</name>
</gene>
<dbReference type="SMART" id="SM00856">
    <property type="entry name" value="PMEI"/>
    <property type="match status" value="1"/>
</dbReference>
<feature type="chain" id="PRO_5001822243" description="Pectinesterase inhibitor domain-containing protein" evidence="4">
    <location>
        <begin position="20"/>
        <end position="187"/>
    </location>
</feature>
<keyword evidence="1 4" id="KW-0732">Signal</keyword>
<reference evidence="7" key="1">
    <citation type="journal article" date="2015" name="Nat. Plants">
        <title>Genome expansion of Arabis alpina linked with retrotransposition and reduced symmetric DNA methylation.</title>
        <authorList>
            <person name="Willing E.M."/>
            <person name="Rawat V."/>
            <person name="Mandakova T."/>
            <person name="Maumus F."/>
            <person name="James G.V."/>
            <person name="Nordstroem K.J."/>
            <person name="Becker C."/>
            <person name="Warthmann N."/>
            <person name="Chica C."/>
            <person name="Szarzynska B."/>
            <person name="Zytnicki M."/>
            <person name="Albani M.C."/>
            <person name="Kiefer C."/>
            <person name="Bergonzi S."/>
            <person name="Castaings L."/>
            <person name="Mateos J.L."/>
            <person name="Berns M.C."/>
            <person name="Bujdoso N."/>
            <person name="Piofczyk T."/>
            <person name="de Lorenzo L."/>
            <person name="Barrero-Sicilia C."/>
            <person name="Mateos I."/>
            <person name="Piednoel M."/>
            <person name="Hagmann J."/>
            <person name="Chen-Min-Tao R."/>
            <person name="Iglesias-Fernandez R."/>
            <person name="Schuster S.C."/>
            <person name="Alonso-Blanco C."/>
            <person name="Roudier F."/>
            <person name="Carbonero P."/>
            <person name="Paz-Ares J."/>
            <person name="Davis S.J."/>
            <person name="Pecinka A."/>
            <person name="Quesneville H."/>
            <person name="Colot V."/>
            <person name="Lysak M.A."/>
            <person name="Weigel D."/>
            <person name="Coupland G."/>
            <person name="Schneeberger K."/>
        </authorList>
    </citation>
    <scope>NUCLEOTIDE SEQUENCE [LARGE SCALE GENOMIC DNA]</scope>
    <source>
        <strain evidence="7">cv. Pajares</strain>
    </source>
</reference>
<dbReference type="InterPro" id="IPR034088">
    <property type="entry name" value="Pla_a_1-like"/>
</dbReference>
<evidence type="ECO:0000256" key="2">
    <source>
        <dbReference type="ARBA" id="ARBA00023157"/>
    </source>
</evidence>
<keyword evidence="7" id="KW-1185">Reference proteome</keyword>
<organism evidence="6 7">
    <name type="scientific">Arabis alpina</name>
    <name type="common">Alpine rock-cress</name>
    <dbReference type="NCBI Taxonomy" id="50452"/>
    <lineage>
        <taxon>Eukaryota</taxon>
        <taxon>Viridiplantae</taxon>
        <taxon>Streptophyta</taxon>
        <taxon>Embryophyta</taxon>
        <taxon>Tracheophyta</taxon>
        <taxon>Spermatophyta</taxon>
        <taxon>Magnoliopsida</taxon>
        <taxon>eudicotyledons</taxon>
        <taxon>Gunneridae</taxon>
        <taxon>Pentapetalae</taxon>
        <taxon>rosids</taxon>
        <taxon>malvids</taxon>
        <taxon>Brassicales</taxon>
        <taxon>Brassicaceae</taxon>
        <taxon>Arabideae</taxon>
        <taxon>Arabis</taxon>
    </lineage>
</organism>
<evidence type="ECO:0000313" key="7">
    <source>
        <dbReference type="Proteomes" id="UP000029120"/>
    </source>
</evidence>
<dbReference type="Gene3D" id="1.20.140.40">
    <property type="entry name" value="Invertase/pectin methylesterase inhibitor family protein"/>
    <property type="match status" value="1"/>
</dbReference>
<evidence type="ECO:0000259" key="5">
    <source>
        <dbReference type="SMART" id="SM00856"/>
    </source>
</evidence>
<dbReference type="InterPro" id="IPR035513">
    <property type="entry name" value="Invertase/methylesterase_inhib"/>
</dbReference>
<dbReference type="FunFam" id="1.20.140.40:FF:000002">
    <property type="entry name" value="Putative invertase inhibitor"/>
    <property type="match status" value="1"/>
</dbReference>
<evidence type="ECO:0000256" key="3">
    <source>
        <dbReference type="ARBA" id="ARBA00038471"/>
    </source>
</evidence>
<dbReference type="SUPFAM" id="SSF101148">
    <property type="entry name" value="Plant invertase/pectin methylesterase inhibitor"/>
    <property type="match status" value="1"/>
</dbReference>
<dbReference type="Pfam" id="PF04043">
    <property type="entry name" value="PMEI"/>
    <property type="match status" value="1"/>
</dbReference>
<accession>A0A087GNG5</accession>
<comment type="similarity">
    <text evidence="3">Belongs to the PMEI family.</text>
</comment>
<feature type="domain" description="Pectinesterase inhibitor" evidence="5">
    <location>
        <begin position="22"/>
        <end position="176"/>
    </location>
</feature>
<proteinExistence type="inferred from homology"/>
<dbReference type="OrthoDB" id="1915198at2759"/>
<dbReference type="GO" id="GO:0005576">
    <property type="term" value="C:extracellular region"/>
    <property type="evidence" value="ECO:0007669"/>
    <property type="project" value="UniProtKB-ARBA"/>
</dbReference>
<keyword evidence="2" id="KW-1015">Disulfide bond</keyword>
<dbReference type="GO" id="GO:0004857">
    <property type="term" value="F:enzyme inhibitor activity"/>
    <property type="evidence" value="ECO:0007669"/>
    <property type="project" value="InterPro"/>
</dbReference>
<dbReference type="PANTHER" id="PTHR35357:SF17">
    <property type="entry name" value="PECTINESTERASE INHIBITOR 12"/>
    <property type="match status" value="1"/>
</dbReference>
<dbReference type="Gramene" id="KFK31417">
    <property type="protein sequence ID" value="KFK31417"/>
    <property type="gene ID" value="AALP_AA6G109300"/>
</dbReference>
<dbReference type="NCBIfam" id="TIGR01614">
    <property type="entry name" value="PME_inhib"/>
    <property type="match status" value="1"/>
</dbReference>
<dbReference type="OMA" id="YAFKDAQ"/>
<protein>
    <recommendedName>
        <fullName evidence="5">Pectinesterase inhibitor domain-containing protein</fullName>
    </recommendedName>
</protein>
<sequence length="187" mass="21728">MEFLIYQVVFFLLFNGFEANGVADSLIRDSCKNASKYEEPYYYNFCIKSFKENPESQKVRNIDDLIVVGVKNAMKNMTNVRGIVEKILKERKYKTRLSEKLLRECLKLYSEGNDSLIKGIQYFKVRNYKRAHGNINDARYAPRTCEMKFNGDNNQTSPITKENDILFDLVGIPISLNFEAHIMPPDV</sequence>
<dbReference type="EMBL" id="CM002874">
    <property type="protein sequence ID" value="KFK31417.1"/>
    <property type="molecule type" value="Genomic_DNA"/>
</dbReference>